<keyword evidence="5" id="KW-0677">Repeat</keyword>
<evidence type="ECO:0000256" key="7">
    <source>
        <dbReference type="ARBA" id="ARBA00023136"/>
    </source>
</evidence>
<feature type="repeat" description="Solcar" evidence="8">
    <location>
        <begin position="118"/>
        <end position="200"/>
    </location>
</feature>
<dbReference type="GO" id="GO:0055085">
    <property type="term" value="P:transmembrane transport"/>
    <property type="evidence" value="ECO:0007669"/>
    <property type="project" value="InterPro"/>
</dbReference>
<dbReference type="PANTHER" id="PTHR45667">
    <property type="entry name" value="S-ADENOSYLMETHIONINE MITOCHONDRIAL CARRIER PROTEIN"/>
    <property type="match status" value="1"/>
</dbReference>
<evidence type="ECO:0000256" key="8">
    <source>
        <dbReference type="PROSITE-ProRule" id="PRU00282"/>
    </source>
</evidence>
<evidence type="ECO:0000313" key="10">
    <source>
        <dbReference type="EMBL" id="GFH51656.1"/>
    </source>
</evidence>
<evidence type="ECO:0008006" key="12">
    <source>
        <dbReference type="Google" id="ProtNLM"/>
    </source>
</evidence>
<dbReference type="InterPro" id="IPR018108">
    <property type="entry name" value="MCP_transmembrane"/>
</dbReference>
<keyword evidence="4 8" id="KW-0812">Transmembrane</keyword>
<sequence>MTLVKSHGSHLVVTPVVNRRMTMISTPTASRKPIRDVSNKSEEQALNIQQRLLAGGMSRGISQMILYPIDALRTLKQTRDAKTLADVGYKALVRGCATTSSFAFFIGSIQFAIFGATRDTCGPVVSAALGACGSCLVSVPQEVIKQRLITGVYSSFRQAVSTIYKTEGIAGFYSAWRPTVLRNVPFVITTFTAMDLMKEYILSASSEDDSTKRNSLTVVENLAIGISSSLIGATLTHPADVIKTRMMTQAASKAVPYSSAIDCAQVMLRTEGVKSFYSGFPQRCSYMGPLWALQFALNGRFTQAIKKRNMKKDNSAENSQ</sequence>
<dbReference type="EMBL" id="BLLK01000045">
    <property type="protein sequence ID" value="GFH51656.1"/>
    <property type="molecule type" value="Genomic_DNA"/>
</dbReference>
<reference evidence="10 11" key="1">
    <citation type="journal article" date="2021" name="Sci. Rep.">
        <title>The genome of the diatom Chaetoceros tenuissimus carries an ancient integrated fragment of an extant virus.</title>
        <authorList>
            <person name="Hongo Y."/>
            <person name="Kimura K."/>
            <person name="Takaki Y."/>
            <person name="Yoshida Y."/>
            <person name="Baba S."/>
            <person name="Kobayashi G."/>
            <person name="Nagasaki K."/>
            <person name="Hano T."/>
            <person name="Tomaru Y."/>
        </authorList>
    </citation>
    <scope>NUCLEOTIDE SEQUENCE [LARGE SCALE GENOMIC DNA]</scope>
    <source>
        <strain evidence="10 11">NIES-3715</strain>
    </source>
</reference>
<accession>A0AAD3CT05</accession>
<comment type="subcellular location">
    <subcellularLocation>
        <location evidence="1">Membrane</location>
        <topology evidence="1">Multi-pass membrane protein</topology>
    </subcellularLocation>
</comment>
<evidence type="ECO:0000313" key="11">
    <source>
        <dbReference type="Proteomes" id="UP001054902"/>
    </source>
</evidence>
<dbReference type="Gene3D" id="1.50.40.10">
    <property type="entry name" value="Mitochondrial carrier domain"/>
    <property type="match status" value="1"/>
</dbReference>
<proteinExistence type="inferred from homology"/>
<dbReference type="PROSITE" id="PS50920">
    <property type="entry name" value="SOLCAR"/>
    <property type="match status" value="2"/>
</dbReference>
<evidence type="ECO:0000256" key="9">
    <source>
        <dbReference type="RuleBase" id="RU000488"/>
    </source>
</evidence>
<evidence type="ECO:0000256" key="6">
    <source>
        <dbReference type="ARBA" id="ARBA00022989"/>
    </source>
</evidence>
<comment type="similarity">
    <text evidence="2 9">Belongs to the mitochondrial carrier (TC 2.A.29) family.</text>
</comment>
<organism evidence="10 11">
    <name type="scientific">Chaetoceros tenuissimus</name>
    <dbReference type="NCBI Taxonomy" id="426638"/>
    <lineage>
        <taxon>Eukaryota</taxon>
        <taxon>Sar</taxon>
        <taxon>Stramenopiles</taxon>
        <taxon>Ochrophyta</taxon>
        <taxon>Bacillariophyta</taxon>
        <taxon>Coscinodiscophyceae</taxon>
        <taxon>Chaetocerotophycidae</taxon>
        <taxon>Chaetocerotales</taxon>
        <taxon>Chaetocerotaceae</taxon>
        <taxon>Chaetoceros</taxon>
    </lineage>
</organism>
<feature type="repeat" description="Solcar" evidence="8">
    <location>
        <begin position="216"/>
        <end position="304"/>
    </location>
</feature>
<dbReference type="AlphaFoldDB" id="A0AAD3CT05"/>
<name>A0AAD3CT05_9STRA</name>
<gene>
    <name evidence="10" type="ORF">CTEN210_08132</name>
</gene>
<dbReference type="InterPro" id="IPR002067">
    <property type="entry name" value="MCP"/>
</dbReference>
<dbReference type="Pfam" id="PF00153">
    <property type="entry name" value="Mito_carr"/>
    <property type="match status" value="3"/>
</dbReference>
<dbReference type="PRINTS" id="PR00926">
    <property type="entry name" value="MITOCARRIER"/>
</dbReference>
<keyword evidence="11" id="KW-1185">Reference proteome</keyword>
<keyword evidence="6" id="KW-1133">Transmembrane helix</keyword>
<evidence type="ECO:0000256" key="1">
    <source>
        <dbReference type="ARBA" id="ARBA00004141"/>
    </source>
</evidence>
<keyword evidence="7 8" id="KW-0472">Membrane</keyword>
<evidence type="ECO:0000256" key="4">
    <source>
        <dbReference type="ARBA" id="ARBA00022692"/>
    </source>
</evidence>
<dbReference type="GO" id="GO:0016020">
    <property type="term" value="C:membrane"/>
    <property type="evidence" value="ECO:0007669"/>
    <property type="project" value="UniProtKB-SubCell"/>
</dbReference>
<evidence type="ECO:0000256" key="2">
    <source>
        <dbReference type="ARBA" id="ARBA00006375"/>
    </source>
</evidence>
<dbReference type="SUPFAM" id="SSF103506">
    <property type="entry name" value="Mitochondrial carrier"/>
    <property type="match status" value="1"/>
</dbReference>
<dbReference type="InterPro" id="IPR023395">
    <property type="entry name" value="MCP_dom_sf"/>
</dbReference>
<evidence type="ECO:0000256" key="3">
    <source>
        <dbReference type="ARBA" id="ARBA00022448"/>
    </source>
</evidence>
<dbReference type="Proteomes" id="UP001054902">
    <property type="component" value="Unassembled WGS sequence"/>
</dbReference>
<protein>
    <recommendedName>
        <fullName evidence="12">Mitochondrial carrier protein</fullName>
    </recommendedName>
</protein>
<keyword evidence="3 9" id="KW-0813">Transport</keyword>
<evidence type="ECO:0000256" key="5">
    <source>
        <dbReference type="ARBA" id="ARBA00022737"/>
    </source>
</evidence>
<comment type="caution">
    <text evidence="10">The sequence shown here is derived from an EMBL/GenBank/DDBJ whole genome shotgun (WGS) entry which is preliminary data.</text>
</comment>